<dbReference type="Gene3D" id="2.60.40.1120">
    <property type="entry name" value="Carboxypeptidase-like, regulatory domain"/>
    <property type="match status" value="1"/>
</dbReference>
<evidence type="ECO:0000256" key="9">
    <source>
        <dbReference type="RuleBase" id="RU003357"/>
    </source>
</evidence>
<dbReference type="InterPro" id="IPR039426">
    <property type="entry name" value="TonB-dep_rcpt-like"/>
</dbReference>
<dbReference type="PANTHER" id="PTHR40980">
    <property type="entry name" value="PLUG DOMAIN-CONTAINING PROTEIN"/>
    <property type="match status" value="1"/>
</dbReference>
<sequence>MATRLLTLRHAVLRWLRPVLAGLLLSWLSVHALPAGAAAAQDIYQVRIQVAVQNTSLKELFTIIEDRTDFTFTYSSRKINLARRLTLSGAYQNLGVLLEAVAAQANLQIKQLDEQLLVKAAPIVAPRAARVGVVRGRVVDDQLKTVLPGATVYQKGTSNGTTTDVNGEFTLRVPAGEAEIEVTYIGYRTYSEMVAVPEDGAVQVDFNMVSDITQLQFITVTGVLQGQQRALNQQKTADNIRNVVSADQIGRFPDPNVAEALQRVPAVNIERDQGEGRYVLVRGLAPQFTNISINGEQIPSPEAGVRYVALDAVPADQLASIEVSKAITPDMDGDAIGGSVNLVTRTAQSEQLNISSSALAGYNNISGKTNFQGSLELSRRLFANKLGIMLNGSYYATERGSEDWERDDNDLELRDYALSRTRTGLSSTIDYKLSEQHSLYFRTLYNRFTDREVRGRYVFVPHVDDSPFEDNTVERLTKNRLEKQYVISYNLGAKHTFGGFNLDYEASFSEAVQDTPFDIEVGSTSEVDQLSIDFDSDPDFPTITLDDQPNAQRTNAYLDNSRYEFDEVTMGKTYARDRNKTAKFNIGVPYKAGESDGLLKFGGKVRLKEKSYDITENVFGYTGANDLTLDQYAGGDYNKHFLNDRYSMNPHADAEKFVRFFNTHREDFELSVEDKLATEAAEAYTASEDVYAGYVMTRIQRDKLMLLGGVRYEYTDVAYTSYNVINETEILPGKGGRNYGFLLPQLHVKYKLNEDLNLRAAVTRSYARPNFSDIVPAQEININEGEGTIGNARLKPISATNVDVLAEKYFGTVGILSGGVFYKKLGDFIFSRNFDSDIYPGSQGETIRLTQAQNGESADLFGFEVAYQQNLTFLPGILKGMSVYANYTMTSSNARIQSRENPDDEEEIRLPGQARHVGNLSLGYELGRVNVRLSANFNGEYISEIGGDAREDLYVKDRLQLDATATITLTPRLRFFTEFLNLTNQPFEVYQGNESHYIQREFYSWWTRAGVKFDL</sequence>
<dbReference type="SUPFAM" id="SSF49464">
    <property type="entry name" value="Carboxypeptidase regulatory domain-like"/>
    <property type="match status" value="1"/>
</dbReference>
<evidence type="ECO:0000256" key="2">
    <source>
        <dbReference type="ARBA" id="ARBA00022448"/>
    </source>
</evidence>
<evidence type="ECO:0000256" key="3">
    <source>
        <dbReference type="ARBA" id="ARBA00022452"/>
    </source>
</evidence>
<dbReference type="InterPro" id="IPR000531">
    <property type="entry name" value="Beta-barrel_TonB"/>
</dbReference>
<feature type="domain" description="TonB-dependent receptor-like beta-barrel" evidence="10">
    <location>
        <begin position="535"/>
        <end position="982"/>
    </location>
</feature>
<name>A0AAP2DCP8_9BACT</name>
<dbReference type="AlphaFoldDB" id="A0AAP2DCP8"/>
<keyword evidence="4 8" id="KW-0812">Transmembrane</keyword>
<organism evidence="12 13">
    <name type="scientific">Dawidia soli</name>
    <dbReference type="NCBI Taxonomy" id="2782352"/>
    <lineage>
        <taxon>Bacteria</taxon>
        <taxon>Pseudomonadati</taxon>
        <taxon>Bacteroidota</taxon>
        <taxon>Cytophagia</taxon>
        <taxon>Cytophagales</taxon>
        <taxon>Chryseotaleaceae</taxon>
        <taxon>Dawidia</taxon>
    </lineage>
</organism>
<keyword evidence="2 8" id="KW-0813">Transport</keyword>
<reference evidence="12 13" key="1">
    <citation type="submission" date="2021-05" db="EMBL/GenBank/DDBJ databases">
        <title>A Polyphasic approach of four new species of the genus Ohtaekwangia: Ohtaekwangia histidinii sp. nov., Ohtaekwangia cretensis sp. nov., Ohtaekwangia indiensis sp. nov., Ohtaekwangia reichenbachii sp. nov. from diverse environment.</title>
        <authorList>
            <person name="Octaviana S."/>
        </authorList>
    </citation>
    <scope>NUCLEOTIDE SEQUENCE [LARGE SCALE GENOMIC DNA]</scope>
    <source>
        <strain evidence="12 13">PWU37</strain>
    </source>
</reference>
<keyword evidence="5 9" id="KW-0798">TonB box</keyword>
<evidence type="ECO:0000256" key="8">
    <source>
        <dbReference type="PROSITE-ProRule" id="PRU01360"/>
    </source>
</evidence>
<evidence type="ECO:0000259" key="11">
    <source>
        <dbReference type="Pfam" id="PF07715"/>
    </source>
</evidence>
<dbReference type="PANTHER" id="PTHR40980:SF4">
    <property type="entry name" value="TONB-DEPENDENT RECEPTOR-LIKE BETA-BARREL DOMAIN-CONTAINING PROTEIN"/>
    <property type="match status" value="1"/>
</dbReference>
<protein>
    <submittedName>
        <fullName evidence="12">TonB-dependent receptor</fullName>
    </submittedName>
</protein>
<dbReference type="PROSITE" id="PS52016">
    <property type="entry name" value="TONB_DEPENDENT_REC_3"/>
    <property type="match status" value="1"/>
</dbReference>
<dbReference type="InterPro" id="IPR037066">
    <property type="entry name" value="Plug_dom_sf"/>
</dbReference>
<proteinExistence type="inferred from homology"/>
<evidence type="ECO:0000256" key="7">
    <source>
        <dbReference type="ARBA" id="ARBA00023237"/>
    </source>
</evidence>
<dbReference type="Pfam" id="PF00593">
    <property type="entry name" value="TonB_dep_Rec_b-barrel"/>
    <property type="match status" value="1"/>
</dbReference>
<dbReference type="EMBL" id="JAHESC010000038">
    <property type="protein sequence ID" value="MBT1689259.1"/>
    <property type="molecule type" value="Genomic_DNA"/>
</dbReference>
<dbReference type="NCBIfam" id="TIGR01782">
    <property type="entry name" value="TonB-Xanth-Caul"/>
    <property type="match status" value="1"/>
</dbReference>
<accession>A0AAP2DCP8</accession>
<dbReference type="GO" id="GO:0009279">
    <property type="term" value="C:cell outer membrane"/>
    <property type="evidence" value="ECO:0007669"/>
    <property type="project" value="UniProtKB-SubCell"/>
</dbReference>
<dbReference type="Gene3D" id="2.170.130.10">
    <property type="entry name" value="TonB-dependent receptor, plug domain"/>
    <property type="match status" value="1"/>
</dbReference>
<comment type="caution">
    <text evidence="12">The sequence shown here is derived from an EMBL/GenBank/DDBJ whole genome shotgun (WGS) entry which is preliminary data.</text>
</comment>
<dbReference type="Pfam" id="PF07715">
    <property type="entry name" value="Plug"/>
    <property type="match status" value="1"/>
</dbReference>
<evidence type="ECO:0000313" key="12">
    <source>
        <dbReference type="EMBL" id="MBT1689259.1"/>
    </source>
</evidence>
<evidence type="ECO:0000256" key="6">
    <source>
        <dbReference type="ARBA" id="ARBA00023136"/>
    </source>
</evidence>
<dbReference type="CDD" id="cd01347">
    <property type="entry name" value="ligand_gated_channel"/>
    <property type="match status" value="1"/>
</dbReference>
<dbReference type="RefSeq" id="WP_254092485.1">
    <property type="nucleotide sequence ID" value="NZ_JAHESC010000038.1"/>
</dbReference>
<evidence type="ECO:0000259" key="10">
    <source>
        <dbReference type="Pfam" id="PF00593"/>
    </source>
</evidence>
<gene>
    <name evidence="12" type="ORF">KK078_22020</name>
</gene>
<dbReference type="Pfam" id="PF13715">
    <property type="entry name" value="CarbopepD_reg_2"/>
    <property type="match status" value="1"/>
</dbReference>
<dbReference type="InterPro" id="IPR010104">
    <property type="entry name" value="TonB_rcpt_bac"/>
</dbReference>
<keyword evidence="3 8" id="KW-1134">Transmembrane beta strand</keyword>
<evidence type="ECO:0000256" key="4">
    <source>
        <dbReference type="ARBA" id="ARBA00022692"/>
    </source>
</evidence>
<comment type="subcellular location">
    <subcellularLocation>
        <location evidence="1 8">Cell outer membrane</location>
        <topology evidence="1 8">Multi-pass membrane protein</topology>
    </subcellularLocation>
</comment>
<dbReference type="SUPFAM" id="SSF56935">
    <property type="entry name" value="Porins"/>
    <property type="match status" value="1"/>
</dbReference>
<comment type="similarity">
    <text evidence="8 9">Belongs to the TonB-dependent receptor family.</text>
</comment>
<keyword evidence="7 8" id="KW-0998">Cell outer membrane</keyword>
<keyword evidence="12" id="KW-0675">Receptor</keyword>
<dbReference type="InterPro" id="IPR036942">
    <property type="entry name" value="Beta-barrel_TonB_sf"/>
</dbReference>
<feature type="domain" description="TonB-dependent receptor plug" evidence="11">
    <location>
        <begin position="236"/>
        <end position="338"/>
    </location>
</feature>
<dbReference type="Gene3D" id="2.40.170.20">
    <property type="entry name" value="TonB-dependent receptor, beta-barrel domain"/>
    <property type="match status" value="1"/>
</dbReference>
<keyword evidence="13" id="KW-1185">Reference proteome</keyword>
<evidence type="ECO:0000256" key="1">
    <source>
        <dbReference type="ARBA" id="ARBA00004571"/>
    </source>
</evidence>
<evidence type="ECO:0000256" key="5">
    <source>
        <dbReference type="ARBA" id="ARBA00023077"/>
    </source>
</evidence>
<dbReference type="InterPro" id="IPR008969">
    <property type="entry name" value="CarboxyPept-like_regulatory"/>
</dbReference>
<keyword evidence="6 8" id="KW-0472">Membrane</keyword>
<dbReference type="Proteomes" id="UP001319180">
    <property type="component" value="Unassembled WGS sequence"/>
</dbReference>
<dbReference type="InterPro" id="IPR012910">
    <property type="entry name" value="Plug_dom"/>
</dbReference>
<evidence type="ECO:0000313" key="13">
    <source>
        <dbReference type="Proteomes" id="UP001319180"/>
    </source>
</evidence>